<sequence>MKRVAAALSAPLFLALGACTQGSAPQASLPAAGPDCAALIADFQDLLRRDVDSGNLKRDVYGRATADTQQAEQACQAGRQVQARSILIATKRNYGYQV</sequence>
<evidence type="ECO:0000313" key="3">
    <source>
        <dbReference type="Proteomes" id="UP000295122"/>
    </source>
</evidence>
<keyword evidence="1" id="KW-0732">Signal</keyword>
<comment type="caution">
    <text evidence="2">The sequence shown here is derived from an EMBL/GenBank/DDBJ whole genome shotgun (WGS) entry which is preliminary data.</text>
</comment>
<dbReference type="PROSITE" id="PS51257">
    <property type="entry name" value="PROKAR_LIPOPROTEIN"/>
    <property type="match status" value="1"/>
</dbReference>
<reference evidence="2 3" key="1">
    <citation type="submission" date="2019-03" db="EMBL/GenBank/DDBJ databases">
        <title>Genomic Encyclopedia of Type Strains, Phase IV (KMG-IV): sequencing the most valuable type-strain genomes for metagenomic binning, comparative biology and taxonomic classification.</title>
        <authorList>
            <person name="Goeker M."/>
        </authorList>
    </citation>
    <scope>NUCLEOTIDE SEQUENCE [LARGE SCALE GENOMIC DNA]</scope>
    <source>
        <strain evidence="2 3">DSM 25903</strain>
    </source>
</reference>
<proteinExistence type="predicted"/>
<protein>
    <submittedName>
        <fullName evidence="2">Uncharacterized protein</fullName>
    </submittedName>
</protein>
<dbReference type="RefSeq" id="WP_133774783.1">
    <property type="nucleotide sequence ID" value="NZ_SNZR01000018.1"/>
</dbReference>
<dbReference type="EMBL" id="SNZR01000018">
    <property type="protein sequence ID" value="TDR85177.1"/>
    <property type="molecule type" value="Genomic_DNA"/>
</dbReference>
<keyword evidence="3" id="KW-1185">Reference proteome</keyword>
<gene>
    <name evidence="2" type="ORF">EV668_4721</name>
</gene>
<name>A0A4R7BMM9_9HYPH</name>
<dbReference type="AlphaFoldDB" id="A0A4R7BMM9"/>
<evidence type="ECO:0000313" key="2">
    <source>
        <dbReference type="EMBL" id="TDR85177.1"/>
    </source>
</evidence>
<accession>A0A4R7BMM9</accession>
<feature type="chain" id="PRO_5020476603" evidence="1">
    <location>
        <begin position="21"/>
        <end position="98"/>
    </location>
</feature>
<evidence type="ECO:0000256" key="1">
    <source>
        <dbReference type="SAM" id="SignalP"/>
    </source>
</evidence>
<dbReference type="Proteomes" id="UP000295122">
    <property type="component" value="Unassembled WGS sequence"/>
</dbReference>
<organism evidence="2 3">
    <name type="scientific">Enterovirga rhinocerotis</name>
    <dbReference type="NCBI Taxonomy" id="1339210"/>
    <lineage>
        <taxon>Bacteria</taxon>
        <taxon>Pseudomonadati</taxon>
        <taxon>Pseudomonadota</taxon>
        <taxon>Alphaproteobacteria</taxon>
        <taxon>Hyphomicrobiales</taxon>
        <taxon>Methylobacteriaceae</taxon>
        <taxon>Enterovirga</taxon>
    </lineage>
</organism>
<feature type="signal peptide" evidence="1">
    <location>
        <begin position="1"/>
        <end position="20"/>
    </location>
</feature>